<organism evidence="2 3">
    <name type="scientific">Gnathostoma spinigerum</name>
    <dbReference type="NCBI Taxonomy" id="75299"/>
    <lineage>
        <taxon>Eukaryota</taxon>
        <taxon>Metazoa</taxon>
        <taxon>Ecdysozoa</taxon>
        <taxon>Nematoda</taxon>
        <taxon>Chromadorea</taxon>
        <taxon>Rhabditida</taxon>
        <taxon>Spirurina</taxon>
        <taxon>Gnathostomatomorpha</taxon>
        <taxon>Gnathostomatoidea</taxon>
        <taxon>Gnathostomatidae</taxon>
        <taxon>Gnathostoma</taxon>
    </lineage>
</organism>
<gene>
    <name evidence="2" type="ORF">AB6A40_007179</name>
</gene>
<keyword evidence="3" id="KW-1185">Reference proteome</keyword>
<sequence>MMSSTAIPIVETPPPQSPNADDATTALFGSAFHKYFSDIIGEKQVQISDPEASPLPAIFAVTQHFVHFSSNILSYHPLSH</sequence>
<evidence type="ECO:0000256" key="1">
    <source>
        <dbReference type="SAM" id="MobiDB-lite"/>
    </source>
</evidence>
<name>A0ABD6ELQ0_9BILA</name>
<dbReference type="EMBL" id="JBGFUD010005597">
    <property type="protein sequence ID" value="MFH4980470.1"/>
    <property type="molecule type" value="Genomic_DNA"/>
</dbReference>
<comment type="caution">
    <text evidence="2">The sequence shown here is derived from an EMBL/GenBank/DDBJ whole genome shotgun (WGS) entry which is preliminary data.</text>
</comment>
<accession>A0ABD6ELQ0</accession>
<evidence type="ECO:0000313" key="2">
    <source>
        <dbReference type="EMBL" id="MFH4980470.1"/>
    </source>
</evidence>
<dbReference type="AlphaFoldDB" id="A0ABD6ELQ0"/>
<evidence type="ECO:0000313" key="3">
    <source>
        <dbReference type="Proteomes" id="UP001608902"/>
    </source>
</evidence>
<dbReference type="Proteomes" id="UP001608902">
    <property type="component" value="Unassembled WGS sequence"/>
</dbReference>
<proteinExistence type="predicted"/>
<protein>
    <submittedName>
        <fullName evidence="2">Uncharacterized protein</fullName>
    </submittedName>
</protein>
<feature type="region of interest" description="Disordered" evidence="1">
    <location>
        <begin position="1"/>
        <end position="23"/>
    </location>
</feature>
<reference evidence="2 3" key="1">
    <citation type="submission" date="2024-08" db="EMBL/GenBank/DDBJ databases">
        <title>Gnathostoma spinigerum genome.</title>
        <authorList>
            <person name="Gonzalez-Bertolin B."/>
            <person name="Monzon S."/>
            <person name="Zaballos A."/>
            <person name="Jimenez P."/>
            <person name="Dekumyoy P."/>
            <person name="Varona S."/>
            <person name="Cuesta I."/>
            <person name="Sumanam S."/>
            <person name="Adisakwattana P."/>
            <person name="Gasser R.B."/>
            <person name="Hernandez-Gonzalez A."/>
            <person name="Young N.D."/>
            <person name="Perteguer M.J."/>
        </authorList>
    </citation>
    <scope>NUCLEOTIDE SEQUENCE [LARGE SCALE GENOMIC DNA]</scope>
    <source>
        <strain evidence="2">AL3</strain>
        <tissue evidence="2">Liver</tissue>
    </source>
</reference>